<organism evidence="1 2">
    <name type="scientific">Wickerhamomyces pijperi</name>
    <name type="common">Yeast</name>
    <name type="synonym">Pichia pijperi</name>
    <dbReference type="NCBI Taxonomy" id="599730"/>
    <lineage>
        <taxon>Eukaryota</taxon>
        <taxon>Fungi</taxon>
        <taxon>Dikarya</taxon>
        <taxon>Ascomycota</taxon>
        <taxon>Saccharomycotina</taxon>
        <taxon>Saccharomycetes</taxon>
        <taxon>Phaffomycetales</taxon>
        <taxon>Wickerhamomycetaceae</taxon>
        <taxon>Wickerhamomyces</taxon>
    </lineage>
</organism>
<sequence length="70" mass="7788">SINDFMFVNNIHDEEWASKWNSSLLFQVATLADAAQWGISYDSTNKLNNFTIGGQSLLGASVEYLNTTKV</sequence>
<dbReference type="AlphaFoldDB" id="A0A9P8TCP1"/>
<dbReference type="OrthoDB" id="258392at2759"/>
<feature type="non-terminal residue" evidence="1">
    <location>
        <position position="70"/>
    </location>
</feature>
<comment type="caution">
    <text evidence="1">The sequence shown here is derived from an EMBL/GenBank/DDBJ whole genome shotgun (WGS) entry which is preliminary data.</text>
</comment>
<protein>
    <submittedName>
        <fullName evidence="1">Uncharacterized protein</fullName>
    </submittedName>
</protein>
<keyword evidence="2" id="KW-1185">Reference proteome</keyword>
<dbReference type="EMBL" id="JAEUBG010005648">
    <property type="protein sequence ID" value="KAH3673446.1"/>
    <property type="molecule type" value="Genomic_DNA"/>
</dbReference>
<gene>
    <name evidence="1" type="ORF">WICPIJ_009777</name>
</gene>
<proteinExistence type="predicted"/>
<dbReference type="Proteomes" id="UP000774326">
    <property type="component" value="Unassembled WGS sequence"/>
</dbReference>
<evidence type="ECO:0000313" key="1">
    <source>
        <dbReference type="EMBL" id="KAH3673446.1"/>
    </source>
</evidence>
<feature type="non-terminal residue" evidence="1">
    <location>
        <position position="1"/>
    </location>
</feature>
<evidence type="ECO:0000313" key="2">
    <source>
        <dbReference type="Proteomes" id="UP000774326"/>
    </source>
</evidence>
<name>A0A9P8TCP1_WICPI</name>
<reference evidence="1" key="2">
    <citation type="submission" date="2021-01" db="EMBL/GenBank/DDBJ databases">
        <authorList>
            <person name="Schikora-Tamarit M.A."/>
        </authorList>
    </citation>
    <scope>NUCLEOTIDE SEQUENCE</scope>
    <source>
        <strain evidence="1">CBS2887</strain>
    </source>
</reference>
<reference evidence="1" key="1">
    <citation type="journal article" date="2021" name="Open Biol.">
        <title>Shared evolutionary footprints suggest mitochondrial oxidative damage underlies multiple complex I losses in fungi.</title>
        <authorList>
            <person name="Schikora-Tamarit M.A."/>
            <person name="Marcet-Houben M."/>
            <person name="Nosek J."/>
            <person name="Gabaldon T."/>
        </authorList>
    </citation>
    <scope>NUCLEOTIDE SEQUENCE</scope>
    <source>
        <strain evidence="1">CBS2887</strain>
    </source>
</reference>
<accession>A0A9P8TCP1</accession>